<evidence type="ECO:0000259" key="8">
    <source>
        <dbReference type="Pfam" id="PF13396"/>
    </source>
</evidence>
<keyword evidence="10" id="KW-1185">Reference proteome</keyword>
<proteinExistence type="predicted"/>
<keyword evidence="3 7" id="KW-0812">Transmembrane</keyword>
<name>A0ABT7SE20_9CELL</name>
<evidence type="ECO:0000256" key="6">
    <source>
        <dbReference type="SAM" id="MobiDB-lite"/>
    </source>
</evidence>
<evidence type="ECO:0000256" key="4">
    <source>
        <dbReference type="ARBA" id="ARBA00022989"/>
    </source>
</evidence>
<reference evidence="9 10" key="1">
    <citation type="submission" date="2023-06" db="EMBL/GenBank/DDBJ databases">
        <title>Cellulomonas sp. MW4 Whole genome sequence.</title>
        <authorList>
            <person name="Park S."/>
        </authorList>
    </citation>
    <scope>NUCLEOTIDE SEQUENCE [LARGE SCALE GENOMIC DNA]</scope>
    <source>
        <strain evidence="9 10">MW4</strain>
    </source>
</reference>
<evidence type="ECO:0000256" key="1">
    <source>
        <dbReference type="ARBA" id="ARBA00004651"/>
    </source>
</evidence>
<dbReference type="Pfam" id="PF13396">
    <property type="entry name" value="PLDc_N"/>
    <property type="match status" value="1"/>
</dbReference>
<evidence type="ECO:0000256" key="5">
    <source>
        <dbReference type="ARBA" id="ARBA00023136"/>
    </source>
</evidence>
<evidence type="ECO:0000256" key="7">
    <source>
        <dbReference type="SAM" id="Phobius"/>
    </source>
</evidence>
<dbReference type="InterPro" id="IPR027379">
    <property type="entry name" value="CLS_N"/>
</dbReference>
<dbReference type="EMBL" id="JAUCGQ010000001">
    <property type="protein sequence ID" value="MDM7854415.1"/>
    <property type="molecule type" value="Genomic_DNA"/>
</dbReference>
<feature type="transmembrane region" description="Helical" evidence="7">
    <location>
        <begin position="35"/>
        <end position="55"/>
    </location>
</feature>
<feature type="region of interest" description="Disordered" evidence="6">
    <location>
        <begin position="61"/>
        <end position="91"/>
    </location>
</feature>
<feature type="domain" description="Cardiolipin synthase N-terminal" evidence="8">
    <location>
        <begin position="13"/>
        <end position="55"/>
    </location>
</feature>
<evidence type="ECO:0000256" key="3">
    <source>
        <dbReference type="ARBA" id="ARBA00022692"/>
    </source>
</evidence>
<organism evidence="9 10">
    <name type="scientific">Cellulomonas alba</name>
    <dbReference type="NCBI Taxonomy" id="3053467"/>
    <lineage>
        <taxon>Bacteria</taxon>
        <taxon>Bacillati</taxon>
        <taxon>Actinomycetota</taxon>
        <taxon>Actinomycetes</taxon>
        <taxon>Micrococcales</taxon>
        <taxon>Cellulomonadaceae</taxon>
        <taxon>Cellulomonas</taxon>
    </lineage>
</organism>
<keyword evidence="2" id="KW-1003">Cell membrane</keyword>
<comment type="caution">
    <text evidence="9">The sequence shown here is derived from an EMBL/GenBank/DDBJ whole genome shotgun (WGS) entry which is preliminary data.</text>
</comment>
<protein>
    <submittedName>
        <fullName evidence="9">PLDc N-terminal domain-containing protein</fullName>
    </submittedName>
</protein>
<sequence>MIRVVATLLLVGLVVYCIVDVLRSDKDERLGVPSFLWVLLVVLLPFFGSIAWLVVSAAQRSGRAQNVPRVRPRRSGDAGPAPRPVAPDDDPEFLRSLERFRRQGGANEGGSAA</sequence>
<keyword evidence="5 7" id="KW-0472">Membrane</keyword>
<keyword evidence="4 7" id="KW-1133">Transmembrane helix</keyword>
<comment type="subcellular location">
    <subcellularLocation>
        <location evidence="1">Cell membrane</location>
        <topology evidence="1">Multi-pass membrane protein</topology>
    </subcellularLocation>
</comment>
<evidence type="ECO:0000313" key="9">
    <source>
        <dbReference type="EMBL" id="MDM7854415.1"/>
    </source>
</evidence>
<evidence type="ECO:0000313" key="10">
    <source>
        <dbReference type="Proteomes" id="UP001529338"/>
    </source>
</evidence>
<gene>
    <name evidence="9" type="ORF">QRT04_05680</name>
</gene>
<accession>A0ABT7SE20</accession>
<dbReference type="RefSeq" id="WP_289454165.1">
    <property type="nucleotide sequence ID" value="NZ_JAUCGQ010000001.1"/>
</dbReference>
<evidence type="ECO:0000256" key="2">
    <source>
        <dbReference type="ARBA" id="ARBA00022475"/>
    </source>
</evidence>
<dbReference type="Proteomes" id="UP001529338">
    <property type="component" value="Unassembled WGS sequence"/>
</dbReference>